<dbReference type="Pfam" id="PF14845">
    <property type="entry name" value="Glycohydro_20b2"/>
    <property type="match status" value="1"/>
</dbReference>
<dbReference type="OrthoDB" id="428480at2759"/>
<dbReference type="GO" id="GO:0016787">
    <property type="term" value="F:hydrolase activity"/>
    <property type="evidence" value="ECO:0007669"/>
    <property type="project" value="UniProtKB-KW"/>
</dbReference>
<evidence type="ECO:0000313" key="3">
    <source>
        <dbReference type="EMBL" id="CAF1291157.1"/>
    </source>
</evidence>
<feature type="domain" description="Beta-hexosaminidase eukaryotic type N-terminal" evidence="2">
    <location>
        <begin position="117"/>
        <end position="221"/>
    </location>
</feature>
<dbReference type="Gene3D" id="3.30.379.10">
    <property type="entry name" value="Chitobiase/beta-hexosaminidase domain 2-like"/>
    <property type="match status" value="1"/>
</dbReference>
<keyword evidence="5" id="KW-1185">Reference proteome</keyword>
<protein>
    <recommendedName>
        <fullName evidence="2">Beta-hexosaminidase eukaryotic type N-terminal domain-containing protein</fullName>
    </recommendedName>
</protein>
<evidence type="ECO:0000256" key="1">
    <source>
        <dbReference type="ARBA" id="ARBA00022801"/>
    </source>
</evidence>
<gene>
    <name evidence="3" type="ORF">GPM918_LOCUS28044</name>
    <name evidence="4" type="ORF">SRO942_LOCUS28487</name>
</gene>
<dbReference type="AlphaFoldDB" id="A0A815D1V2"/>
<dbReference type="SUPFAM" id="SSF55545">
    <property type="entry name" value="beta-N-acetylhexosaminidase-like domain"/>
    <property type="match status" value="1"/>
</dbReference>
<reference evidence="3" key="1">
    <citation type="submission" date="2021-02" db="EMBL/GenBank/DDBJ databases">
        <authorList>
            <person name="Nowell W R."/>
        </authorList>
    </citation>
    <scope>NUCLEOTIDE SEQUENCE</scope>
</reference>
<dbReference type="EMBL" id="CAJOBC010032781">
    <property type="protein sequence ID" value="CAF4097047.1"/>
    <property type="molecule type" value="Genomic_DNA"/>
</dbReference>
<proteinExistence type="predicted"/>
<comment type="caution">
    <text evidence="3">The sequence shown here is derived from an EMBL/GenBank/DDBJ whole genome shotgun (WGS) entry which is preliminary data.</text>
</comment>
<dbReference type="EMBL" id="CAJNOQ010012061">
    <property type="protein sequence ID" value="CAF1291157.1"/>
    <property type="molecule type" value="Genomic_DNA"/>
</dbReference>
<name>A0A815D1V2_9BILA</name>
<dbReference type="InterPro" id="IPR029019">
    <property type="entry name" value="HEX_eukaryotic_N"/>
</dbReference>
<keyword evidence="1" id="KW-0378">Hydrolase</keyword>
<accession>A0A815D1V2</accession>
<sequence length="224" mass="25876">MNKLSSLSVFDPPFITPPTDRRTERLNTSMVLKGVRTNMKPVKTPSLTKKRVALAFFYQTAEDWNALPETVVAARTLEQESDKTRPRGSVFSIDPTNSKSWSGLVNFEEQTLARGEPWPHPQQINTTQQHLSVHPDTFQFLINDSSQHCDLLRNAFDRYYRLIFFSQNHVRFILNKPLYENQSIIDFPKSLNAPLLKRLNVNVRQPSDQWPNLESDESCTMIVL</sequence>
<evidence type="ECO:0000313" key="5">
    <source>
        <dbReference type="Proteomes" id="UP000663829"/>
    </source>
</evidence>
<dbReference type="InterPro" id="IPR029018">
    <property type="entry name" value="Hex-like_dom2"/>
</dbReference>
<evidence type="ECO:0000259" key="2">
    <source>
        <dbReference type="Pfam" id="PF14845"/>
    </source>
</evidence>
<evidence type="ECO:0000313" key="4">
    <source>
        <dbReference type="EMBL" id="CAF4097047.1"/>
    </source>
</evidence>
<dbReference type="Proteomes" id="UP000663829">
    <property type="component" value="Unassembled WGS sequence"/>
</dbReference>
<organism evidence="3 5">
    <name type="scientific">Didymodactylos carnosus</name>
    <dbReference type="NCBI Taxonomy" id="1234261"/>
    <lineage>
        <taxon>Eukaryota</taxon>
        <taxon>Metazoa</taxon>
        <taxon>Spiralia</taxon>
        <taxon>Gnathifera</taxon>
        <taxon>Rotifera</taxon>
        <taxon>Eurotatoria</taxon>
        <taxon>Bdelloidea</taxon>
        <taxon>Philodinida</taxon>
        <taxon>Philodinidae</taxon>
        <taxon>Didymodactylos</taxon>
    </lineage>
</organism>
<dbReference type="Proteomes" id="UP000681722">
    <property type="component" value="Unassembled WGS sequence"/>
</dbReference>